<reference evidence="5 6" key="2">
    <citation type="submission" date="2018-06" db="EMBL/GenBank/DDBJ databases">
        <title>Metagenomic assembly of (sub)arctic Cyanobacteria and their associated microbiome from non-axenic cultures.</title>
        <authorList>
            <person name="Baurain D."/>
        </authorList>
    </citation>
    <scope>NUCLEOTIDE SEQUENCE [LARGE SCALE GENOMIC DNA]</scope>
    <source>
        <strain evidence="5">ULC129bin1</strain>
    </source>
</reference>
<dbReference type="PANTHER" id="PTHR36925:SF1">
    <property type="entry name" value="COBALT-PRECORRIN-6A REDUCTASE"/>
    <property type="match status" value="1"/>
</dbReference>
<sequence>MSVGICWLIGGTSDSAAIARQLSALAIPYIVTVTTPSAQTLYPANAQVWVGKLSPSLAEDFVRRYRVGCIADASHPFASEISGCAIALSQKHLIPYLRYERPTLANASDLKQNSLAASHAEHTLISVDSIDSLVDSPLLENQRVLFTIGYRHLEKFASLRPASKLYARILPSLEAIAGAMAAGFSAKEIVALRPPISLALEIALWEQWNISCVVAKASGQLVTPGTPSSVRSREIDQETDQTTDACSGEQIKRQAAHTLGIRLILIDRPAIIYPYKTEDLEEIVDFCQENSI</sequence>
<dbReference type="GO" id="GO:0016994">
    <property type="term" value="F:precorrin-6A reductase activity"/>
    <property type="evidence" value="ECO:0007669"/>
    <property type="project" value="InterPro"/>
</dbReference>
<protein>
    <submittedName>
        <fullName evidence="5">Precorrin-6A reductase</fullName>
    </submittedName>
</protein>
<dbReference type="PROSITE" id="PS51014">
    <property type="entry name" value="COBK_CBIJ"/>
    <property type="match status" value="1"/>
</dbReference>
<evidence type="ECO:0000313" key="5">
    <source>
        <dbReference type="EMBL" id="PZO16070.1"/>
    </source>
</evidence>
<keyword evidence="3" id="KW-0560">Oxidoreductase</keyword>
<dbReference type="Proteomes" id="UP000249354">
    <property type="component" value="Unassembled WGS sequence"/>
</dbReference>
<dbReference type="PANTHER" id="PTHR36925">
    <property type="entry name" value="COBALT-PRECORRIN-6A REDUCTASE"/>
    <property type="match status" value="1"/>
</dbReference>
<comment type="caution">
    <text evidence="5">The sequence shown here is derived from an EMBL/GenBank/DDBJ whole genome shotgun (WGS) entry which is preliminary data.</text>
</comment>
<evidence type="ECO:0000256" key="3">
    <source>
        <dbReference type="ARBA" id="ARBA00023002"/>
    </source>
</evidence>
<keyword evidence="2" id="KW-0169">Cobalamin biosynthesis</keyword>
<evidence type="ECO:0000256" key="1">
    <source>
        <dbReference type="ARBA" id="ARBA00004953"/>
    </source>
</evidence>
<accession>A0A2W4UAJ0</accession>
<dbReference type="InterPro" id="IPR003723">
    <property type="entry name" value="Precorrin-6x_reduct"/>
</dbReference>
<comment type="pathway">
    <text evidence="1">Cofactor biosynthesis; adenosylcobalamin biosynthesis.</text>
</comment>
<feature type="region of interest" description="Disordered" evidence="4">
    <location>
        <begin position="225"/>
        <end position="244"/>
    </location>
</feature>
<dbReference type="UniPathway" id="UPA00148"/>
<gene>
    <name evidence="5" type="primary">cobK</name>
    <name evidence="5" type="ORF">DCF25_12790</name>
</gene>
<organism evidence="5 6">
    <name type="scientific">Leptolyngbya foveolarum</name>
    <dbReference type="NCBI Taxonomy" id="47253"/>
    <lineage>
        <taxon>Bacteria</taxon>
        <taxon>Bacillati</taxon>
        <taxon>Cyanobacteriota</taxon>
        <taxon>Cyanophyceae</taxon>
        <taxon>Leptolyngbyales</taxon>
        <taxon>Leptolyngbyaceae</taxon>
        <taxon>Leptolyngbya group</taxon>
        <taxon>Leptolyngbya</taxon>
    </lineage>
</organism>
<dbReference type="AlphaFoldDB" id="A0A2W4UAJ0"/>
<dbReference type="EMBL" id="QBMC01000084">
    <property type="protein sequence ID" value="PZO16070.1"/>
    <property type="molecule type" value="Genomic_DNA"/>
</dbReference>
<reference evidence="6" key="1">
    <citation type="submission" date="2018-04" db="EMBL/GenBank/DDBJ databases">
        <authorList>
            <person name="Cornet L."/>
        </authorList>
    </citation>
    <scope>NUCLEOTIDE SEQUENCE [LARGE SCALE GENOMIC DNA]</scope>
</reference>
<name>A0A2W4UAJ0_9CYAN</name>
<evidence type="ECO:0000313" key="6">
    <source>
        <dbReference type="Proteomes" id="UP000249354"/>
    </source>
</evidence>
<evidence type="ECO:0000256" key="2">
    <source>
        <dbReference type="ARBA" id="ARBA00022573"/>
    </source>
</evidence>
<proteinExistence type="predicted"/>
<dbReference type="NCBIfam" id="TIGR00715">
    <property type="entry name" value="precor6x_red"/>
    <property type="match status" value="1"/>
</dbReference>
<evidence type="ECO:0000256" key="4">
    <source>
        <dbReference type="SAM" id="MobiDB-lite"/>
    </source>
</evidence>
<dbReference type="GO" id="GO:0009236">
    <property type="term" value="P:cobalamin biosynthetic process"/>
    <property type="evidence" value="ECO:0007669"/>
    <property type="project" value="UniProtKB-UniPathway"/>
</dbReference>
<dbReference type="Pfam" id="PF02571">
    <property type="entry name" value="CbiJ"/>
    <property type="match status" value="1"/>
</dbReference>